<proteinExistence type="predicted"/>
<accession>A0ACC0BHB7</accession>
<name>A0ACC0BHB7_CATRO</name>
<comment type="caution">
    <text evidence="1">The sequence shown here is derived from an EMBL/GenBank/DDBJ whole genome shotgun (WGS) entry which is preliminary data.</text>
</comment>
<dbReference type="Proteomes" id="UP001060085">
    <property type="component" value="Linkage Group LG03"/>
</dbReference>
<evidence type="ECO:0000313" key="2">
    <source>
        <dbReference type="Proteomes" id="UP001060085"/>
    </source>
</evidence>
<reference evidence="2" key="1">
    <citation type="journal article" date="2023" name="Nat. Plants">
        <title>Single-cell RNA sequencing provides a high-resolution roadmap for understanding the multicellular compartmentation of specialized metabolism.</title>
        <authorList>
            <person name="Sun S."/>
            <person name="Shen X."/>
            <person name="Li Y."/>
            <person name="Li Y."/>
            <person name="Wang S."/>
            <person name="Li R."/>
            <person name="Zhang H."/>
            <person name="Shen G."/>
            <person name="Guo B."/>
            <person name="Wei J."/>
            <person name="Xu J."/>
            <person name="St-Pierre B."/>
            <person name="Chen S."/>
            <person name="Sun C."/>
        </authorList>
    </citation>
    <scope>NUCLEOTIDE SEQUENCE [LARGE SCALE GENOMIC DNA]</scope>
</reference>
<organism evidence="1 2">
    <name type="scientific">Catharanthus roseus</name>
    <name type="common">Madagascar periwinkle</name>
    <name type="synonym">Vinca rosea</name>
    <dbReference type="NCBI Taxonomy" id="4058"/>
    <lineage>
        <taxon>Eukaryota</taxon>
        <taxon>Viridiplantae</taxon>
        <taxon>Streptophyta</taxon>
        <taxon>Embryophyta</taxon>
        <taxon>Tracheophyta</taxon>
        <taxon>Spermatophyta</taxon>
        <taxon>Magnoliopsida</taxon>
        <taxon>eudicotyledons</taxon>
        <taxon>Gunneridae</taxon>
        <taxon>Pentapetalae</taxon>
        <taxon>asterids</taxon>
        <taxon>lamiids</taxon>
        <taxon>Gentianales</taxon>
        <taxon>Apocynaceae</taxon>
        <taxon>Rauvolfioideae</taxon>
        <taxon>Vinceae</taxon>
        <taxon>Catharanthinae</taxon>
        <taxon>Catharanthus</taxon>
    </lineage>
</organism>
<protein>
    <submittedName>
        <fullName evidence="1">Uncharacterized protein</fullName>
    </submittedName>
</protein>
<sequence>MTFVFGNSFDECLFNIETVLKRCEETHLVLNWEKCRFMVQEGVVLGHKISENAIEVDRAKTETIERLPLPSSVKAIKSFLGHKDMSFNFDDNCLAAFNLLKQKLTRSPILVSPYWPFPFELMCDASDYAIGAVLG</sequence>
<gene>
    <name evidence="1" type="ORF">M9H77_12425</name>
</gene>
<dbReference type="EMBL" id="CM044703">
    <property type="protein sequence ID" value="KAI5672061.1"/>
    <property type="molecule type" value="Genomic_DNA"/>
</dbReference>
<keyword evidence="2" id="KW-1185">Reference proteome</keyword>
<evidence type="ECO:0000313" key="1">
    <source>
        <dbReference type="EMBL" id="KAI5672061.1"/>
    </source>
</evidence>